<proteinExistence type="predicted"/>
<evidence type="ECO:0000313" key="2">
    <source>
        <dbReference type="EMBL" id="KIG12826.1"/>
    </source>
</evidence>
<dbReference type="AlphaFoldDB" id="A0A0C2CNN0"/>
<gene>
    <name evidence="2" type="ORF">DB30_00989</name>
</gene>
<name>A0A0C2CNN0_9BACT</name>
<accession>A0A0C2CNN0</accession>
<feature type="region of interest" description="Disordered" evidence="1">
    <location>
        <begin position="152"/>
        <end position="177"/>
    </location>
</feature>
<dbReference type="RefSeq" id="WP_052556931.1">
    <property type="nucleotide sequence ID" value="NZ_JMCC02000117.1"/>
</dbReference>
<dbReference type="EMBL" id="JMCC02000117">
    <property type="protein sequence ID" value="KIG12826.1"/>
    <property type="molecule type" value="Genomic_DNA"/>
</dbReference>
<dbReference type="Pfam" id="PF13665">
    <property type="entry name" value="Tox-PAAR-like"/>
    <property type="match status" value="1"/>
</dbReference>
<organism evidence="2 3">
    <name type="scientific">Enhygromyxa salina</name>
    <dbReference type="NCBI Taxonomy" id="215803"/>
    <lineage>
        <taxon>Bacteria</taxon>
        <taxon>Pseudomonadati</taxon>
        <taxon>Myxococcota</taxon>
        <taxon>Polyangia</taxon>
        <taxon>Nannocystales</taxon>
        <taxon>Nannocystaceae</taxon>
        <taxon>Enhygromyxa</taxon>
    </lineage>
</organism>
<dbReference type="Proteomes" id="UP000031599">
    <property type="component" value="Unassembled WGS sequence"/>
</dbReference>
<dbReference type="CDD" id="cd14740">
    <property type="entry name" value="PAAR_4"/>
    <property type="match status" value="1"/>
</dbReference>
<evidence type="ECO:0000256" key="1">
    <source>
        <dbReference type="SAM" id="MobiDB-lite"/>
    </source>
</evidence>
<protein>
    <submittedName>
        <fullName evidence="2">Uncharacterized protein</fullName>
    </submittedName>
</protein>
<comment type="caution">
    <text evidence="2">The sequence shown here is derived from an EMBL/GenBank/DDBJ whole genome shotgun (WGS) entry which is preliminary data.</text>
</comment>
<evidence type="ECO:0000313" key="3">
    <source>
        <dbReference type="Proteomes" id="UP000031599"/>
    </source>
</evidence>
<sequence length="268" mass="29469">MALTVYAENMGLFHKGSGGKGIAPLDVCLTPPPPPAGPIPIPYVNVCSAKDLSKGSKTVKIDKKPTALEDKSYVSKSIGDNAGTQGGNVINHKIKGKAYFRKWSREVKVEGKGVGRHGDMMGQNASSPDVCFAPFAKVKAAIAKEQKSDSCKDAKYERPDNATAVGKQRKKEIQNSPKCHSCPVTAAKLEKMAKVYNDARLIMGKKPMKGLGKFWLDHKPPLKVVFKEYDGCKMSKQEFKEWARKQADIKPQCFRCSWKQGPRVRNMG</sequence>
<reference evidence="2 3" key="1">
    <citation type="submission" date="2014-12" db="EMBL/GenBank/DDBJ databases">
        <title>Genome assembly of Enhygromyxa salina DSM 15201.</title>
        <authorList>
            <person name="Sharma G."/>
            <person name="Subramanian S."/>
        </authorList>
    </citation>
    <scope>NUCLEOTIDE SEQUENCE [LARGE SCALE GENOMIC DNA]</scope>
    <source>
        <strain evidence="2 3">DSM 15201</strain>
    </source>
</reference>